<accession>A0AAD0GT56</accession>
<protein>
    <submittedName>
        <fullName evidence="1">Uncharacterized protein</fullName>
    </submittedName>
</protein>
<proteinExistence type="predicted"/>
<dbReference type="AlphaFoldDB" id="A0AAD0GT56"/>
<sequence length="59" mass="6602">MRQAQEVHRRWLSLARTGSMRQTPKAIACRRISVALLQNGAALAALYRDIHEDVTGSLI</sequence>
<dbReference type="KEGG" id="pavl:BKM03_28710"/>
<dbReference type="EMBL" id="CP026562">
    <property type="protein sequence ID" value="AVB22760.1"/>
    <property type="molecule type" value="Genomic_DNA"/>
</dbReference>
<evidence type="ECO:0000313" key="2">
    <source>
        <dbReference type="Proteomes" id="UP000236903"/>
    </source>
</evidence>
<gene>
    <name evidence="1" type="ORF">BKM03_28710</name>
</gene>
<dbReference type="Proteomes" id="UP000236903">
    <property type="component" value="Chromosome"/>
</dbReference>
<evidence type="ECO:0000313" key="1">
    <source>
        <dbReference type="EMBL" id="AVB22760.1"/>
    </source>
</evidence>
<name>A0AAD0GT56_9PSED</name>
<reference evidence="1 2" key="1">
    <citation type="submission" date="2018-02" db="EMBL/GenBank/DDBJ databases">
        <title>Comparative genomics of Pseudomonas syringae.</title>
        <authorList>
            <person name="Hulin M.T."/>
        </authorList>
    </citation>
    <scope>NUCLEOTIDE SEQUENCE [LARGE SCALE GENOMIC DNA]</scope>
    <source>
        <strain evidence="1 2">R2leaf</strain>
    </source>
</reference>
<organism evidence="1 2">
    <name type="scientific">Pseudomonas avellanae</name>
    <dbReference type="NCBI Taxonomy" id="46257"/>
    <lineage>
        <taxon>Bacteria</taxon>
        <taxon>Pseudomonadati</taxon>
        <taxon>Pseudomonadota</taxon>
        <taxon>Gammaproteobacteria</taxon>
        <taxon>Pseudomonadales</taxon>
        <taxon>Pseudomonadaceae</taxon>
        <taxon>Pseudomonas</taxon>
    </lineage>
</organism>